<accession>A0A139IVK9</accession>
<keyword evidence="2" id="KW-1185">Reference proteome</keyword>
<dbReference type="EMBL" id="LFZO01000003">
    <property type="protein sequence ID" value="KXT18788.1"/>
    <property type="molecule type" value="Genomic_DNA"/>
</dbReference>
<gene>
    <name evidence="1" type="ORF">AC579_8257</name>
</gene>
<comment type="caution">
    <text evidence="1">The sequence shown here is derived from an EMBL/GenBank/DDBJ whole genome shotgun (WGS) entry which is preliminary data.</text>
</comment>
<evidence type="ECO:0000313" key="2">
    <source>
        <dbReference type="Proteomes" id="UP000073492"/>
    </source>
</evidence>
<dbReference type="OrthoDB" id="27683at2759"/>
<sequence>MHDCLNFISRSRTKKPVHLTFTYYQTQLADLAEIVSVYPTNLRCSYGFQHNAVTRYTPNQPKSTMQLPLTILLSLSLPSLSLSAPTIQTTSFFTLTAARSASPIHFGSVTANETGIWIGKTSSNYCPGVENQTCPDPSPYTEFTLNNGVLGLGVQVKGGQQIYVDYNGRVRYTLANDGYVPTGAYISGWTWEEGESFGRLDWVNGTLFCGLIPGNSSVGPWQLFAKVPFVDFGAECLGASLLASGNLSTANAYEYV</sequence>
<dbReference type="InterPro" id="IPR052820">
    <property type="entry name" value="PhiA_domain"/>
</dbReference>
<dbReference type="PANTHER" id="PTHR42047:SF1">
    <property type="entry name" value="PROTEIN, PUTATIVE (AFU_ORTHOLOGUE AFUA_6G03560)-RELATED"/>
    <property type="match status" value="1"/>
</dbReference>
<name>A0A139IVK9_9PEZI</name>
<organism evidence="1 2">
    <name type="scientific">Pseudocercospora musae</name>
    <dbReference type="NCBI Taxonomy" id="113226"/>
    <lineage>
        <taxon>Eukaryota</taxon>
        <taxon>Fungi</taxon>
        <taxon>Dikarya</taxon>
        <taxon>Ascomycota</taxon>
        <taxon>Pezizomycotina</taxon>
        <taxon>Dothideomycetes</taxon>
        <taxon>Dothideomycetidae</taxon>
        <taxon>Mycosphaerellales</taxon>
        <taxon>Mycosphaerellaceae</taxon>
        <taxon>Pseudocercospora</taxon>
    </lineage>
</organism>
<evidence type="ECO:0000313" key="1">
    <source>
        <dbReference type="EMBL" id="KXT18788.1"/>
    </source>
</evidence>
<reference evidence="1 2" key="1">
    <citation type="submission" date="2015-07" db="EMBL/GenBank/DDBJ databases">
        <title>Comparative genomics of the Sigatoka disease complex on banana suggests a link between parallel evolutionary changes in Pseudocercospora fijiensis and Pseudocercospora eumusae and increased virulence on the banana host.</title>
        <authorList>
            <person name="Chang T.-C."/>
            <person name="Salvucci A."/>
            <person name="Crous P.W."/>
            <person name="Stergiopoulos I."/>
        </authorList>
    </citation>
    <scope>NUCLEOTIDE SEQUENCE [LARGE SCALE GENOMIC DNA]</scope>
    <source>
        <strain evidence="1 2">CBS 116634</strain>
    </source>
</reference>
<proteinExistence type="predicted"/>
<dbReference type="PANTHER" id="PTHR42047">
    <property type="entry name" value="PROTEIN, PUTATIVE (AFU_ORTHOLOGUE AFUA_6G03560)-RELATED"/>
    <property type="match status" value="1"/>
</dbReference>
<dbReference type="Proteomes" id="UP000073492">
    <property type="component" value="Unassembled WGS sequence"/>
</dbReference>
<protein>
    <submittedName>
        <fullName evidence="1">Uncharacterized protein</fullName>
    </submittedName>
</protein>
<dbReference type="AlphaFoldDB" id="A0A139IVK9"/>